<sequence length="130" mass="15571">MEEVKDLKIKKRTEVIRSKSFEFKDNHKAHVSFETCEFLRKLGINTYDWPPQSPEWNPIEYVWRDMKAYIAEQSPTSLDALQGLIEEFWKTKVTPEYCRKVIRLAMRNVERSFDGLNHEKDVARNTVYQK</sequence>
<reference evidence="2" key="1">
    <citation type="submission" date="2022-11" db="UniProtKB">
        <authorList>
            <consortium name="WormBaseParasite"/>
        </authorList>
    </citation>
    <scope>IDENTIFICATION</scope>
</reference>
<evidence type="ECO:0000313" key="2">
    <source>
        <dbReference type="WBParaSite" id="PS1159_v2.g17139.t1"/>
    </source>
</evidence>
<protein>
    <submittedName>
        <fullName evidence="2">Tc1-like transposase DDE domain-containing protein</fullName>
    </submittedName>
</protein>
<dbReference type="WBParaSite" id="PS1159_v2.g17139.t1">
    <property type="protein sequence ID" value="PS1159_v2.g17139.t1"/>
    <property type="gene ID" value="PS1159_v2.g17139"/>
</dbReference>
<accession>A0AC35FI56</accession>
<organism evidence="1 2">
    <name type="scientific">Panagrolaimus sp. PS1159</name>
    <dbReference type="NCBI Taxonomy" id="55785"/>
    <lineage>
        <taxon>Eukaryota</taxon>
        <taxon>Metazoa</taxon>
        <taxon>Ecdysozoa</taxon>
        <taxon>Nematoda</taxon>
        <taxon>Chromadorea</taxon>
        <taxon>Rhabditida</taxon>
        <taxon>Tylenchina</taxon>
        <taxon>Panagrolaimomorpha</taxon>
        <taxon>Panagrolaimoidea</taxon>
        <taxon>Panagrolaimidae</taxon>
        <taxon>Panagrolaimus</taxon>
    </lineage>
</organism>
<proteinExistence type="predicted"/>
<dbReference type="Proteomes" id="UP000887580">
    <property type="component" value="Unplaced"/>
</dbReference>
<evidence type="ECO:0000313" key="1">
    <source>
        <dbReference type="Proteomes" id="UP000887580"/>
    </source>
</evidence>
<name>A0AC35FI56_9BILA</name>